<gene>
    <name evidence="5 7" type="primary">mtnN</name>
    <name evidence="7" type="ORF">GCM10008935_10250</name>
</gene>
<feature type="binding site" evidence="5">
    <location>
        <position position="85"/>
    </location>
    <ligand>
        <name>substrate</name>
    </ligand>
</feature>
<evidence type="ECO:0000313" key="8">
    <source>
        <dbReference type="Proteomes" id="UP001500740"/>
    </source>
</evidence>
<keyword evidence="2 5" id="KW-0028">Amino-acid biosynthesis</keyword>
<dbReference type="EMBL" id="BAAACZ010000009">
    <property type="protein sequence ID" value="GAA0457236.1"/>
    <property type="molecule type" value="Genomic_DNA"/>
</dbReference>
<evidence type="ECO:0000256" key="2">
    <source>
        <dbReference type="ARBA" id="ARBA00022605"/>
    </source>
</evidence>
<comment type="function">
    <text evidence="5">Catalyzes the irreversible cleavage of the glycosidic bond in both 5'-methylthioadenosine (MTA) and S-adenosylhomocysteine (SAH/AdoHcy) to adenine and the corresponding thioribose, 5'-methylthioribose and S-ribosylhomocysteine, respectively. Also cleaves 5'-deoxyadenosine, a toxic by-product of radical S-adenosylmethionine (SAM) enzymes, into 5-deoxyribose and adenine.</text>
</comment>
<sequence>MKEGYTTMRYGIIGAMQEELDWLKSQIEINEEVVVANCKFYIGSYGVHEVVLLQSGIGKVNAAMSTTILHERFSPDYVINTGSSGGVEPSLNVGDIVIGKETIHHDADATGFGYKYGQIPQMPETFSSNNELIEKALQVKNVLPDNLQVTEGLIGTGDSFMSDLEHVNAVKEQLPNVKALEMEAASIAQVCYQYDTPCLIIRSLSDIAGKESNISFKEYLDEAAKNSASFILEMLK</sequence>
<dbReference type="InterPro" id="IPR010049">
    <property type="entry name" value="MTA_SAH_Nsdase"/>
</dbReference>
<accession>A0ABP3JLF6</accession>
<evidence type="ECO:0000256" key="3">
    <source>
        <dbReference type="ARBA" id="ARBA00022801"/>
    </source>
</evidence>
<dbReference type="Pfam" id="PF01048">
    <property type="entry name" value="PNP_UDP_1"/>
    <property type="match status" value="1"/>
</dbReference>
<comment type="similarity">
    <text evidence="5">Belongs to the PNP/UDP phosphorylase family. MtnN subfamily.</text>
</comment>
<dbReference type="EC" id="3.2.2.9" evidence="5"/>
<feature type="binding site" evidence="5">
    <location>
        <position position="161"/>
    </location>
    <ligand>
        <name>substrate</name>
    </ligand>
</feature>
<comment type="catalytic activity">
    <reaction evidence="5">
        <text>S-methyl-5'-thioadenosine + H2O = 5-(methylsulfanyl)-D-ribose + adenine</text>
        <dbReference type="Rhea" id="RHEA:13617"/>
        <dbReference type="ChEBI" id="CHEBI:15377"/>
        <dbReference type="ChEBI" id="CHEBI:16708"/>
        <dbReference type="ChEBI" id="CHEBI:17509"/>
        <dbReference type="ChEBI" id="CHEBI:78440"/>
        <dbReference type="EC" id="3.2.2.9"/>
    </reaction>
</comment>
<dbReference type="NCBIfam" id="TIGR01704">
    <property type="entry name" value="MTA_SAH-Nsdase"/>
    <property type="match status" value="1"/>
</dbReference>
<comment type="catalytic activity">
    <reaction evidence="5">
        <text>S-adenosyl-L-homocysteine + H2O = S-(5-deoxy-D-ribos-5-yl)-L-homocysteine + adenine</text>
        <dbReference type="Rhea" id="RHEA:17805"/>
        <dbReference type="ChEBI" id="CHEBI:15377"/>
        <dbReference type="ChEBI" id="CHEBI:16708"/>
        <dbReference type="ChEBI" id="CHEBI:57856"/>
        <dbReference type="ChEBI" id="CHEBI:58195"/>
        <dbReference type="EC" id="3.2.2.9"/>
    </reaction>
</comment>
<comment type="caution">
    <text evidence="7">The sequence shown here is derived from an EMBL/GenBank/DDBJ whole genome shotgun (WGS) entry which is preliminary data.</text>
</comment>
<reference evidence="8" key="1">
    <citation type="journal article" date="2019" name="Int. J. Syst. Evol. Microbiol.">
        <title>The Global Catalogue of Microorganisms (GCM) 10K type strain sequencing project: providing services to taxonomists for standard genome sequencing and annotation.</title>
        <authorList>
            <consortium name="The Broad Institute Genomics Platform"/>
            <consortium name="The Broad Institute Genome Sequencing Center for Infectious Disease"/>
            <person name="Wu L."/>
            <person name="Ma J."/>
        </authorList>
    </citation>
    <scope>NUCLEOTIDE SEQUENCE [LARGE SCALE GENOMIC DNA]</scope>
    <source>
        <strain evidence="8">JCM 14193</strain>
    </source>
</reference>
<evidence type="ECO:0000256" key="1">
    <source>
        <dbReference type="ARBA" id="ARBA00004945"/>
    </source>
</evidence>
<dbReference type="HAMAP" id="MF_01684">
    <property type="entry name" value="Salvage_MtnN"/>
    <property type="match status" value="1"/>
</dbReference>
<dbReference type="Gene3D" id="3.40.50.1580">
    <property type="entry name" value="Nucleoside phosphorylase domain"/>
    <property type="match status" value="1"/>
</dbReference>
<keyword evidence="4 5" id="KW-0486">Methionine biosynthesis</keyword>
<organism evidence="7 8">
    <name type="scientific">Alkalibacillus silvisoli</name>
    <dbReference type="NCBI Taxonomy" id="392823"/>
    <lineage>
        <taxon>Bacteria</taxon>
        <taxon>Bacillati</taxon>
        <taxon>Bacillota</taxon>
        <taxon>Bacilli</taxon>
        <taxon>Bacillales</taxon>
        <taxon>Bacillaceae</taxon>
        <taxon>Alkalibacillus</taxon>
    </lineage>
</organism>
<evidence type="ECO:0000256" key="4">
    <source>
        <dbReference type="ARBA" id="ARBA00023167"/>
    </source>
</evidence>
<feature type="binding site" evidence="5">
    <location>
        <begin position="182"/>
        <end position="183"/>
    </location>
    <ligand>
        <name>substrate</name>
    </ligand>
</feature>
<protein>
    <recommendedName>
        <fullName evidence="5">5'-methylthioadenosine/S-adenosylhomocysteine nucleosidase</fullName>
        <shortName evidence="5">MTA/SAH nucleosidase</shortName>
        <shortName evidence="5">MTAN</shortName>
        <ecNumber evidence="5">3.2.2.9</ecNumber>
    </recommendedName>
    <alternativeName>
        <fullName evidence="5">5'-deoxyadenosine nucleosidase</fullName>
        <shortName evidence="5">DOA nucleosidase</shortName>
        <shortName evidence="5">dAdo nucleosidase</shortName>
    </alternativeName>
    <alternativeName>
        <fullName evidence="5">5'-methylthioadenosine nucleosidase</fullName>
        <shortName evidence="5">MTA nucleosidase</shortName>
    </alternativeName>
    <alternativeName>
        <fullName evidence="5">S-adenosylhomocysteine nucleosidase</fullName>
        <shortName evidence="5">AdoHcy nucleosidase</shortName>
        <shortName evidence="5">SAH nucleosidase</shortName>
        <shortName evidence="5">SRH nucleosidase</shortName>
    </alternativeName>
</protein>
<feature type="active site" description="Proton donor" evidence="5">
    <location>
        <position position="206"/>
    </location>
</feature>
<dbReference type="SUPFAM" id="SSF53167">
    <property type="entry name" value="Purine and uridine phosphorylases"/>
    <property type="match status" value="1"/>
</dbReference>
<evidence type="ECO:0000259" key="6">
    <source>
        <dbReference type="Pfam" id="PF01048"/>
    </source>
</evidence>
<comment type="catalytic activity">
    <reaction evidence="5">
        <text>5'-deoxyadenosine + H2O = 5-deoxy-D-ribose + adenine</text>
        <dbReference type="Rhea" id="RHEA:29859"/>
        <dbReference type="ChEBI" id="CHEBI:15377"/>
        <dbReference type="ChEBI" id="CHEBI:16708"/>
        <dbReference type="ChEBI" id="CHEBI:17319"/>
        <dbReference type="ChEBI" id="CHEBI:149540"/>
        <dbReference type="EC" id="3.2.2.9"/>
    </reaction>
</comment>
<feature type="domain" description="Nucleoside phosphorylase" evidence="6">
    <location>
        <begin position="9"/>
        <end position="236"/>
    </location>
</feature>
<dbReference type="CDD" id="cd09008">
    <property type="entry name" value="MTAN"/>
    <property type="match status" value="1"/>
</dbReference>
<dbReference type="PANTHER" id="PTHR46832">
    <property type="entry name" value="5'-METHYLTHIOADENOSINE/S-ADENOSYLHOMOCYSTEINE NUCLEOSIDASE"/>
    <property type="match status" value="1"/>
</dbReference>
<dbReference type="PANTHER" id="PTHR46832:SF1">
    <property type="entry name" value="5'-METHYLTHIOADENOSINE_S-ADENOSYLHOMOCYSTEINE NUCLEOSIDASE"/>
    <property type="match status" value="1"/>
</dbReference>
<dbReference type="InterPro" id="IPR035994">
    <property type="entry name" value="Nucleoside_phosphorylase_sf"/>
</dbReference>
<feature type="active site" description="Proton acceptor" evidence="5">
    <location>
        <position position="19"/>
    </location>
</feature>
<keyword evidence="8" id="KW-1185">Reference proteome</keyword>
<dbReference type="InterPro" id="IPR000845">
    <property type="entry name" value="Nucleoside_phosphorylase_d"/>
</dbReference>
<proteinExistence type="inferred from homology"/>
<evidence type="ECO:0000313" key="7">
    <source>
        <dbReference type="EMBL" id="GAA0457236.1"/>
    </source>
</evidence>
<name>A0ABP3JLF6_9BACI</name>
<dbReference type="Proteomes" id="UP001500740">
    <property type="component" value="Unassembled WGS sequence"/>
</dbReference>
<comment type="pathway">
    <text evidence="1 5">Amino-acid biosynthesis; L-methionine biosynthesis via salvage pathway; S-methyl-5-thio-alpha-D-ribose 1-phosphate from S-methyl-5'-thioadenosine (hydrolase route): step 1/2.</text>
</comment>
<dbReference type="NCBIfam" id="NF004079">
    <property type="entry name" value="PRK05584.1"/>
    <property type="match status" value="1"/>
</dbReference>
<keyword evidence="3 5" id="KW-0378">Hydrolase</keyword>
<evidence type="ECO:0000256" key="5">
    <source>
        <dbReference type="HAMAP-Rule" id="MF_01684"/>
    </source>
</evidence>